<name>A0A6S7FK23_PARCT</name>
<feature type="compositionally biased region" description="Low complexity" evidence="11">
    <location>
        <begin position="792"/>
        <end position="810"/>
    </location>
</feature>
<comment type="caution">
    <text evidence="13">The sequence shown here is derived from an EMBL/GenBank/DDBJ whole genome shotgun (WGS) entry which is preliminary data.</text>
</comment>
<evidence type="ECO:0000256" key="7">
    <source>
        <dbReference type="ARBA" id="ARBA00023242"/>
    </source>
</evidence>
<feature type="compositionally biased region" description="Polar residues" evidence="11">
    <location>
        <begin position="594"/>
        <end position="608"/>
    </location>
</feature>
<evidence type="ECO:0000259" key="12">
    <source>
        <dbReference type="PROSITE" id="PS50006"/>
    </source>
</evidence>
<dbReference type="InterPro" id="IPR040227">
    <property type="entry name" value="Nibrin-rel"/>
</dbReference>
<dbReference type="Pfam" id="PF00533">
    <property type="entry name" value="BRCT"/>
    <property type="match status" value="1"/>
</dbReference>
<dbReference type="PROSITE" id="PS50006">
    <property type="entry name" value="FHA_DOMAIN"/>
    <property type="match status" value="1"/>
</dbReference>
<feature type="compositionally biased region" description="Polar residues" evidence="11">
    <location>
        <begin position="459"/>
        <end position="473"/>
    </location>
</feature>
<dbReference type="GO" id="GO:0005694">
    <property type="term" value="C:chromosome"/>
    <property type="evidence" value="ECO:0007669"/>
    <property type="project" value="UniProtKB-SubCell"/>
</dbReference>
<feature type="region of interest" description="Disordered" evidence="11">
    <location>
        <begin position="360"/>
        <end position="763"/>
    </location>
</feature>
<feature type="compositionally biased region" description="Polar residues" evidence="11">
    <location>
        <begin position="415"/>
        <end position="425"/>
    </location>
</feature>
<feature type="compositionally biased region" description="Basic and acidic residues" evidence="11">
    <location>
        <begin position="647"/>
        <end position="666"/>
    </location>
</feature>
<feature type="domain" description="FHA" evidence="12">
    <location>
        <begin position="19"/>
        <end position="77"/>
    </location>
</feature>
<dbReference type="InterPro" id="IPR008984">
    <property type="entry name" value="SMAD_FHA_dom_sf"/>
</dbReference>
<reference evidence="13" key="1">
    <citation type="submission" date="2020-04" db="EMBL/GenBank/DDBJ databases">
        <authorList>
            <person name="Alioto T."/>
            <person name="Alioto T."/>
            <person name="Gomez Garrido J."/>
        </authorList>
    </citation>
    <scope>NUCLEOTIDE SEQUENCE</scope>
    <source>
        <strain evidence="13">A484AB</strain>
    </source>
</reference>
<dbReference type="InterPro" id="IPR032429">
    <property type="entry name" value="Nibrin_BRCT2"/>
</dbReference>
<evidence type="ECO:0000256" key="11">
    <source>
        <dbReference type="SAM" id="MobiDB-lite"/>
    </source>
</evidence>
<feature type="compositionally biased region" description="Polar residues" evidence="11">
    <location>
        <begin position="557"/>
        <end position="571"/>
    </location>
</feature>
<dbReference type="SMART" id="SM00240">
    <property type="entry name" value="FHA"/>
    <property type="match status" value="1"/>
</dbReference>
<dbReference type="InterPro" id="IPR036420">
    <property type="entry name" value="BRCT_dom_sf"/>
</dbReference>
<dbReference type="Pfam" id="PF00498">
    <property type="entry name" value="FHA"/>
    <property type="match status" value="1"/>
</dbReference>
<evidence type="ECO:0000256" key="4">
    <source>
        <dbReference type="ARBA" id="ARBA00022454"/>
    </source>
</evidence>
<comment type="similarity">
    <text evidence="10">Belongs to the Nibrin family.</text>
</comment>
<accession>A0A6S7FK23</accession>
<dbReference type="Gene3D" id="3.40.50.10190">
    <property type="entry name" value="BRCT domain"/>
    <property type="match status" value="1"/>
</dbReference>
<dbReference type="GO" id="GO:0003684">
    <property type="term" value="F:damaged DNA binding"/>
    <property type="evidence" value="ECO:0007669"/>
    <property type="project" value="TreeGrafter"/>
</dbReference>
<dbReference type="SUPFAM" id="SSF52113">
    <property type="entry name" value="BRCT domain"/>
    <property type="match status" value="1"/>
</dbReference>
<evidence type="ECO:0000313" key="13">
    <source>
        <dbReference type="EMBL" id="CAB3980084.1"/>
    </source>
</evidence>
<evidence type="ECO:0000313" key="14">
    <source>
        <dbReference type="Proteomes" id="UP001152795"/>
    </source>
</evidence>
<dbReference type="Pfam" id="PF16508">
    <property type="entry name" value="NIBRIN_BRCT_II"/>
    <property type="match status" value="1"/>
</dbReference>
<evidence type="ECO:0000256" key="6">
    <source>
        <dbReference type="ARBA" id="ARBA00023204"/>
    </source>
</evidence>
<comment type="subcellular location">
    <subcellularLocation>
        <location evidence="1">Chromosome</location>
    </subcellularLocation>
    <subcellularLocation>
        <location evidence="2">Nucleus</location>
        <location evidence="2">PML body</location>
    </subcellularLocation>
</comment>
<keyword evidence="14" id="KW-1185">Reference proteome</keyword>
<feature type="region of interest" description="Disordered" evidence="11">
    <location>
        <begin position="792"/>
        <end position="824"/>
    </location>
</feature>
<evidence type="ECO:0000256" key="8">
    <source>
        <dbReference type="ARBA" id="ARBA00023254"/>
    </source>
</evidence>
<feature type="compositionally biased region" description="Basic and acidic residues" evidence="11">
    <location>
        <begin position="360"/>
        <end position="370"/>
    </location>
</feature>
<feature type="compositionally biased region" description="Polar residues" evidence="11">
    <location>
        <begin position="846"/>
        <end position="858"/>
    </location>
</feature>
<organism evidence="13 14">
    <name type="scientific">Paramuricea clavata</name>
    <name type="common">Red gorgonian</name>
    <name type="synonym">Violescent sea-whip</name>
    <dbReference type="NCBI Taxonomy" id="317549"/>
    <lineage>
        <taxon>Eukaryota</taxon>
        <taxon>Metazoa</taxon>
        <taxon>Cnidaria</taxon>
        <taxon>Anthozoa</taxon>
        <taxon>Octocorallia</taxon>
        <taxon>Malacalcyonacea</taxon>
        <taxon>Plexauridae</taxon>
        <taxon>Paramuricea</taxon>
    </lineage>
</organism>
<evidence type="ECO:0000256" key="3">
    <source>
        <dbReference type="ARBA" id="ARBA00020013"/>
    </source>
</evidence>
<dbReference type="GO" id="GO:0051321">
    <property type="term" value="P:meiotic cell cycle"/>
    <property type="evidence" value="ECO:0007669"/>
    <property type="project" value="UniProtKB-KW"/>
</dbReference>
<evidence type="ECO:0000256" key="9">
    <source>
        <dbReference type="ARBA" id="ARBA00023306"/>
    </source>
</evidence>
<dbReference type="SMART" id="SM01348">
    <property type="entry name" value="Nbs1_C"/>
    <property type="match status" value="1"/>
</dbReference>
<proteinExistence type="inferred from homology"/>
<keyword evidence="4" id="KW-0158">Chromosome</keyword>
<dbReference type="Pfam" id="PF08599">
    <property type="entry name" value="Nbs1_C"/>
    <property type="match status" value="1"/>
</dbReference>
<dbReference type="InterPro" id="IPR000253">
    <property type="entry name" value="FHA_dom"/>
</dbReference>
<feature type="compositionally biased region" description="Polar residues" evidence="11">
    <location>
        <begin position="747"/>
        <end position="763"/>
    </location>
</feature>
<dbReference type="GO" id="GO:0007095">
    <property type="term" value="P:mitotic G2 DNA damage checkpoint signaling"/>
    <property type="evidence" value="ECO:0007669"/>
    <property type="project" value="InterPro"/>
</dbReference>
<dbReference type="InterPro" id="IPR001357">
    <property type="entry name" value="BRCT_dom"/>
</dbReference>
<dbReference type="FunFam" id="2.60.200.20:FF:000017">
    <property type="entry name" value="Nibrin"/>
    <property type="match status" value="1"/>
</dbReference>
<keyword evidence="8" id="KW-0469">Meiosis</keyword>
<dbReference type="PANTHER" id="PTHR12162">
    <property type="entry name" value="NIBRIN-RELATED"/>
    <property type="match status" value="1"/>
</dbReference>
<evidence type="ECO:0000256" key="1">
    <source>
        <dbReference type="ARBA" id="ARBA00004286"/>
    </source>
</evidence>
<dbReference type="Gene3D" id="2.60.200.20">
    <property type="match status" value="1"/>
</dbReference>
<dbReference type="OrthoDB" id="552194at2759"/>
<evidence type="ECO:0000256" key="2">
    <source>
        <dbReference type="ARBA" id="ARBA00004322"/>
    </source>
</evidence>
<evidence type="ECO:0000256" key="10">
    <source>
        <dbReference type="ARBA" id="ARBA00044757"/>
    </source>
</evidence>
<keyword evidence="9" id="KW-0131">Cell cycle</keyword>
<dbReference type="CDD" id="cd22667">
    <property type="entry name" value="FHA_NBN"/>
    <property type="match status" value="1"/>
</dbReference>
<dbReference type="SUPFAM" id="SSF49879">
    <property type="entry name" value="SMAD/FHA domain"/>
    <property type="match status" value="1"/>
</dbReference>
<keyword evidence="6" id="KW-0234">DNA repair</keyword>
<dbReference type="EMBL" id="CACRXK020000255">
    <property type="protein sequence ID" value="CAB3980084.1"/>
    <property type="molecule type" value="Genomic_DNA"/>
</dbReference>
<feature type="region of interest" description="Disordered" evidence="11">
    <location>
        <begin position="837"/>
        <end position="861"/>
    </location>
</feature>
<dbReference type="PANTHER" id="PTHR12162:SF0">
    <property type="entry name" value="NIBRIN"/>
    <property type="match status" value="1"/>
</dbReference>
<evidence type="ECO:0000256" key="5">
    <source>
        <dbReference type="ARBA" id="ARBA00022763"/>
    </source>
</evidence>
<feature type="compositionally biased region" description="Polar residues" evidence="11">
    <location>
        <begin position="631"/>
        <end position="640"/>
    </location>
</feature>
<dbReference type="InterPro" id="IPR043014">
    <property type="entry name" value="Nibrin_BRCT2_sf"/>
</dbReference>
<dbReference type="InterPro" id="IPR013908">
    <property type="entry name" value="Nibrin_C"/>
</dbReference>
<dbReference type="Proteomes" id="UP001152795">
    <property type="component" value="Unassembled WGS sequence"/>
</dbReference>
<feature type="compositionally biased region" description="Polar residues" evidence="11">
    <location>
        <begin position="520"/>
        <end position="534"/>
    </location>
</feature>
<keyword evidence="5" id="KW-0227">DNA damage</keyword>
<keyword evidence="7" id="KW-0539">Nucleus</keyword>
<sequence>MWSLKRDGQGSQNEKLYYLTVGEHLVGRKDCQIQIAGDQSVSRKHAWITVSQSGAATAQVSLKDVSKFGCSVNGIKCQNSVEVIVKHDDKITFGTQNSSYRLKYEPLVVFASCLDNAKKKNLKSQLSKLGGYMVNEWQKGCSHLVMEALSFTVKVIYALVTCSPIVMPSFFDDLVKAVDSKLELPLPEKYMPPIKEDLIDPKVVSFHPNEGRKSVFAGKLFLFLEKKQLKRLEHAITLASGKALLKETGDISGNDDNMLTDQNTLVMSVDLKSGISEAKETWIGHVGDILKSVNRRPIAETEVGLAILHVSLEEYCNPSVNHVPRIAKQVVSKSISTMEEMSQRMNESQNVSISQIPEKKPFSLRSDHPKPSTTVTTPQDTRKRSRHGSVESQPFAFETPQSSNVESKRRKISPTDVTHVSQTPESEFKTPGVPKGLSPTPKQQRTSPTDRESREILSISKTDITHISQSENYQLEDHSESPVVGQKRKATPKNDIFQSQESQHEEKPKGSPGGKKLRLTRSNADVTHISQSQEPQREEKPTGSPMNSPGGKKLRLTRSNADVTHIFQSQESQREEKPKGSPMNSPGGKKLRLTRSNADVTHISQSQESQREEKPKGSPMSSPGGKKLRLTRSNADVTHVSQSQLSQKEEKSPTEKPNEKNPREITHTPQSQKSQVKQSGTALNNNQRPKRNASEEEDTVIPESQTSPIQVKVKETPSPEISFTSKRRKISSPDLTHVFDTERSVNVEPQRSSSVSSPRTGQVNLHDSISTCVENIASTGFSDHRTSVQNLSSIKSSVSPPGSGWMSKKSFSMKKEKSEMNQSENRTNIDGAIEDLGEPSSRRGFQESQGFLSNQEQHTPPEEIAVKKEENSELPSDLMCVEHIELVVTRSVGRKTQPSQKKFSTTLKNMKRFRKQNYAGDESGLPRIIGGRDLVVFSSRSGNVEDWMVEVQAMNQQDVEDRDADNLFRYEPVNKRRNRR</sequence>
<gene>
    <name evidence="13" type="ORF">PACLA_8A056347</name>
</gene>
<dbReference type="AlphaFoldDB" id="A0A6S7FK23"/>
<dbReference type="GO" id="GO:0030870">
    <property type="term" value="C:Mre11 complex"/>
    <property type="evidence" value="ECO:0007669"/>
    <property type="project" value="InterPro"/>
</dbReference>
<dbReference type="FunFam" id="3.40.50.10980:FF:000001">
    <property type="entry name" value="Nibrin"/>
    <property type="match status" value="1"/>
</dbReference>
<feature type="compositionally biased region" description="Polar residues" evidence="11">
    <location>
        <begin position="667"/>
        <end position="687"/>
    </location>
</feature>
<dbReference type="CDD" id="cd17741">
    <property type="entry name" value="BRCT_nibrin"/>
    <property type="match status" value="1"/>
</dbReference>
<dbReference type="GO" id="GO:0000724">
    <property type="term" value="P:double-strand break repair via homologous recombination"/>
    <property type="evidence" value="ECO:0007669"/>
    <property type="project" value="TreeGrafter"/>
</dbReference>
<dbReference type="Gene3D" id="3.40.50.10980">
    <property type="entry name" value="Nibrin, BRCT2 domain"/>
    <property type="match status" value="1"/>
</dbReference>
<dbReference type="GO" id="GO:0016605">
    <property type="term" value="C:PML body"/>
    <property type="evidence" value="ECO:0007669"/>
    <property type="project" value="UniProtKB-SubCell"/>
</dbReference>
<protein>
    <recommendedName>
        <fullName evidence="3">Nibrin</fullName>
    </recommendedName>
</protein>